<keyword evidence="8" id="KW-0961">Cell wall biogenesis/degradation</keyword>
<keyword evidence="4" id="KW-0378">Hydrolase</keyword>
<name>A0A2S8IH67_BURCE</name>
<keyword evidence="5" id="KW-0862">Zinc</keyword>
<keyword evidence="3" id="KW-0479">Metal-binding</keyword>
<keyword evidence="2" id="KW-0645">Protease</keyword>
<dbReference type="GO" id="GO:0006508">
    <property type="term" value="P:proteolysis"/>
    <property type="evidence" value="ECO:0007669"/>
    <property type="project" value="UniProtKB-KW"/>
</dbReference>
<evidence type="ECO:0000256" key="4">
    <source>
        <dbReference type="ARBA" id="ARBA00022801"/>
    </source>
</evidence>
<evidence type="ECO:0000256" key="6">
    <source>
        <dbReference type="ARBA" id="ARBA00022997"/>
    </source>
</evidence>
<dbReference type="GO" id="GO:0046872">
    <property type="term" value="F:metal ion binding"/>
    <property type="evidence" value="ECO:0007669"/>
    <property type="project" value="UniProtKB-KW"/>
</dbReference>
<evidence type="ECO:0000313" key="10">
    <source>
        <dbReference type="Proteomes" id="UP000238206"/>
    </source>
</evidence>
<protein>
    <submittedName>
        <fullName evidence="9">D-alanyl-D-alanine dipeptidase</fullName>
    </submittedName>
</protein>
<keyword evidence="7" id="KW-0482">Metalloprotease</keyword>
<organism evidence="9 10">
    <name type="scientific">Burkholderia cepacia</name>
    <name type="common">Pseudomonas cepacia</name>
    <dbReference type="NCBI Taxonomy" id="292"/>
    <lineage>
        <taxon>Bacteria</taxon>
        <taxon>Pseudomonadati</taxon>
        <taxon>Pseudomonadota</taxon>
        <taxon>Betaproteobacteria</taxon>
        <taxon>Burkholderiales</taxon>
        <taxon>Burkholderiaceae</taxon>
        <taxon>Burkholderia</taxon>
        <taxon>Burkholderia cepacia complex</taxon>
    </lineage>
</organism>
<dbReference type="EMBL" id="PUIQ01000042">
    <property type="protein sequence ID" value="PQP14111.1"/>
    <property type="molecule type" value="Genomic_DNA"/>
</dbReference>
<proteinExistence type="predicted"/>
<keyword evidence="6" id="KW-0224">Dipeptidase</keyword>
<accession>A0A2S8IH67</accession>
<dbReference type="SUPFAM" id="SSF55166">
    <property type="entry name" value="Hedgehog/DD-peptidase"/>
    <property type="match status" value="1"/>
</dbReference>
<dbReference type="GO" id="GO:0071555">
    <property type="term" value="P:cell wall organization"/>
    <property type="evidence" value="ECO:0007669"/>
    <property type="project" value="UniProtKB-KW"/>
</dbReference>
<gene>
    <name evidence="9" type="ORF">C5615_27555</name>
</gene>
<evidence type="ECO:0000256" key="8">
    <source>
        <dbReference type="ARBA" id="ARBA00023316"/>
    </source>
</evidence>
<dbReference type="Gene3D" id="3.30.1380.10">
    <property type="match status" value="1"/>
</dbReference>
<evidence type="ECO:0000256" key="3">
    <source>
        <dbReference type="ARBA" id="ARBA00022723"/>
    </source>
</evidence>
<comment type="caution">
    <text evidence="9">The sequence shown here is derived from an EMBL/GenBank/DDBJ whole genome shotgun (WGS) entry which is preliminary data.</text>
</comment>
<reference evidence="9 10" key="1">
    <citation type="submission" date="2018-02" db="EMBL/GenBank/DDBJ databases">
        <title>Draft genome sequencing of Burkholderia cepacia Y14-15.</title>
        <authorList>
            <person name="Zheng B.-X."/>
        </authorList>
    </citation>
    <scope>NUCLEOTIDE SEQUENCE [LARGE SCALE GENOMIC DNA]</scope>
    <source>
        <strain evidence="9 10">Y14-15</strain>
    </source>
</reference>
<comment type="catalytic activity">
    <reaction evidence="1">
        <text>D-alanyl-D-alanine + H2O = 2 D-alanine</text>
        <dbReference type="Rhea" id="RHEA:20661"/>
        <dbReference type="ChEBI" id="CHEBI:15377"/>
        <dbReference type="ChEBI" id="CHEBI:57416"/>
        <dbReference type="ChEBI" id="CHEBI:57822"/>
        <dbReference type="EC" id="3.4.13.22"/>
    </reaction>
</comment>
<evidence type="ECO:0000256" key="2">
    <source>
        <dbReference type="ARBA" id="ARBA00022670"/>
    </source>
</evidence>
<dbReference type="RefSeq" id="WP_105392661.1">
    <property type="nucleotide sequence ID" value="NZ_PUIQ01000042.1"/>
</dbReference>
<evidence type="ECO:0000313" key="9">
    <source>
        <dbReference type="EMBL" id="PQP14111.1"/>
    </source>
</evidence>
<dbReference type="AlphaFoldDB" id="A0A2S8IH67"/>
<dbReference type="Proteomes" id="UP000238206">
    <property type="component" value="Unassembled WGS sequence"/>
</dbReference>
<dbReference type="InterPro" id="IPR000755">
    <property type="entry name" value="A_A_dipeptidase"/>
</dbReference>
<evidence type="ECO:0000256" key="5">
    <source>
        <dbReference type="ARBA" id="ARBA00022833"/>
    </source>
</evidence>
<evidence type="ECO:0000256" key="7">
    <source>
        <dbReference type="ARBA" id="ARBA00023049"/>
    </source>
</evidence>
<dbReference type="GO" id="GO:0160237">
    <property type="term" value="F:D-Ala-D-Ala dipeptidase activity"/>
    <property type="evidence" value="ECO:0007669"/>
    <property type="project" value="UniProtKB-EC"/>
</dbReference>
<dbReference type="Pfam" id="PF01427">
    <property type="entry name" value="Peptidase_M15"/>
    <property type="match status" value="1"/>
</dbReference>
<evidence type="ECO:0000256" key="1">
    <source>
        <dbReference type="ARBA" id="ARBA00001362"/>
    </source>
</evidence>
<dbReference type="GO" id="GO:0008237">
    <property type="term" value="F:metallopeptidase activity"/>
    <property type="evidence" value="ECO:0007669"/>
    <property type="project" value="UniProtKB-KW"/>
</dbReference>
<sequence length="62" mass="7253">MSRRAARNRHVLIAALTGAGFTNYPSEWWHWSFGDRYWAVMQRESHAIYGPVEENMLDEGAR</sequence>
<dbReference type="InterPro" id="IPR009045">
    <property type="entry name" value="Zn_M74/Hedgehog-like"/>
</dbReference>